<dbReference type="EMBL" id="WIXE01006736">
    <property type="protein sequence ID" value="KAK5981025.1"/>
    <property type="molecule type" value="Genomic_DNA"/>
</dbReference>
<gene>
    <name evidence="2" type="ORF">GCK32_020717</name>
</gene>
<feature type="region of interest" description="Disordered" evidence="1">
    <location>
        <begin position="1"/>
        <end position="29"/>
    </location>
</feature>
<dbReference type="Proteomes" id="UP001331761">
    <property type="component" value="Unassembled WGS sequence"/>
</dbReference>
<evidence type="ECO:0000313" key="2">
    <source>
        <dbReference type="EMBL" id="KAK5981025.1"/>
    </source>
</evidence>
<keyword evidence="3" id="KW-1185">Reference proteome</keyword>
<organism evidence="2 3">
    <name type="scientific">Trichostrongylus colubriformis</name>
    <name type="common">Black scour worm</name>
    <dbReference type="NCBI Taxonomy" id="6319"/>
    <lineage>
        <taxon>Eukaryota</taxon>
        <taxon>Metazoa</taxon>
        <taxon>Ecdysozoa</taxon>
        <taxon>Nematoda</taxon>
        <taxon>Chromadorea</taxon>
        <taxon>Rhabditida</taxon>
        <taxon>Rhabditina</taxon>
        <taxon>Rhabditomorpha</taxon>
        <taxon>Strongyloidea</taxon>
        <taxon>Trichostrongylidae</taxon>
        <taxon>Trichostrongylus</taxon>
    </lineage>
</organism>
<dbReference type="AlphaFoldDB" id="A0AAN8G0S9"/>
<name>A0AAN8G0S9_TRICO</name>
<accession>A0AAN8G0S9</accession>
<evidence type="ECO:0000313" key="3">
    <source>
        <dbReference type="Proteomes" id="UP001331761"/>
    </source>
</evidence>
<protein>
    <submittedName>
        <fullName evidence="2">Uncharacterized protein</fullName>
    </submittedName>
</protein>
<reference evidence="2 3" key="1">
    <citation type="submission" date="2019-10" db="EMBL/GenBank/DDBJ databases">
        <title>Assembly and Annotation for the nematode Trichostrongylus colubriformis.</title>
        <authorList>
            <person name="Martin J."/>
        </authorList>
    </citation>
    <scope>NUCLEOTIDE SEQUENCE [LARGE SCALE GENOMIC DNA]</scope>
    <source>
        <strain evidence="2">G859</strain>
        <tissue evidence="2">Whole worm</tissue>
    </source>
</reference>
<proteinExistence type="predicted"/>
<evidence type="ECO:0000256" key="1">
    <source>
        <dbReference type="SAM" id="MobiDB-lite"/>
    </source>
</evidence>
<sequence length="125" mass="14530">MSKLFGSSKGYPRRGSSGIWESPIGKPRQGVGAYQKRFWHVITLPFRRTIPAIAFATLVWTITYNIGVRYWKGPDHPVNRFQWRRMEKAGVLSDELLRKKKVVSNYYMSRLFSPPDGPIDTSFEY</sequence>
<comment type="caution">
    <text evidence="2">The sequence shown here is derived from an EMBL/GenBank/DDBJ whole genome shotgun (WGS) entry which is preliminary data.</text>
</comment>